<name>A0B8U8_METTP</name>
<dbReference type="GO" id="GO:0055085">
    <property type="term" value="P:transmembrane transport"/>
    <property type="evidence" value="ECO:0007669"/>
    <property type="project" value="InterPro"/>
</dbReference>
<dbReference type="AlphaFoldDB" id="A0B8U8"/>
<feature type="transmembrane region" description="Helical" evidence="7">
    <location>
        <begin position="309"/>
        <end position="338"/>
    </location>
</feature>
<evidence type="ECO:0000259" key="8">
    <source>
        <dbReference type="Pfam" id="PF03600"/>
    </source>
</evidence>
<feature type="transmembrane region" description="Helical" evidence="7">
    <location>
        <begin position="350"/>
        <end position="374"/>
    </location>
</feature>
<keyword evidence="2" id="KW-0813">Transport</keyword>
<keyword evidence="3" id="KW-1003">Cell membrane</keyword>
<keyword evidence="10" id="KW-1185">Reference proteome</keyword>
<dbReference type="STRING" id="349307.Mthe_1347"/>
<feature type="transmembrane region" description="Helical" evidence="7">
    <location>
        <begin position="249"/>
        <end position="266"/>
    </location>
</feature>
<keyword evidence="6 7" id="KW-0472">Membrane</keyword>
<organism evidence="9 10">
    <name type="scientific">Methanothrix thermoacetophila (strain DSM 6194 / JCM 14653 / NBRC 101360 / PT)</name>
    <name type="common">Methanosaeta thermophila</name>
    <dbReference type="NCBI Taxonomy" id="349307"/>
    <lineage>
        <taxon>Archaea</taxon>
        <taxon>Methanobacteriati</taxon>
        <taxon>Methanobacteriota</taxon>
        <taxon>Stenosarchaea group</taxon>
        <taxon>Methanomicrobia</taxon>
        <taxon>Methanotrichales</taxon>
        <taxon>Methanotrichaceae</taxon>
        <taxon>Methanothrix</taxon>
    </lineage>
</organism>
<dbReference type="HOGENOM" id="CLU_011920_3_0_2"/>
<dbReference type="PANTHER" id="PTHR43302:SF5">
    <property type="entry name" value="TRANSPORTER ARSB-RELATED"/>
    <property type="match status" value="1"/>
</dbReference>
<evidence type="ECO:0000256" key="4">
    <source>
        <dbReference type="ARBA" id="ARBA00022692"/>
    </source>
</evidence>
<dbReference type="Pfam" id="PF03600">
    <property type="entry name" value="CitMHS"/>
    <property type="match status" value="1"/>
</dbReference>
<dbReference type="CDD" id="cd01117">
    <property type="entry name" value="YbiR_permease"/>
    <property type="match status" value="1"/>
</dbReference>
<evidence type="ECO:0000256" key="3">
    <source>
        <dbReference type="ARBA" id="ARBA00022475"/>
    </source>
</evidence>
<feature type="transmembrane region" description="Helical" evidence="7">
    <location>
        <begin position="56"/>
        <end position="78"/>
    </location>
</feature>
<dbReference type="RefSeq" id="WP_011696514.1">
    <property type="nucleotide sequence ID" value="NC_008553.1"/>
</dbReference>
<feature type="transmembrane region" description="Helical" evidence="7">
    <location>
        <begin position="93"/>
        <end position="122"/>
    </location>
</feature>
<reference evidence="9 10" key="1">
    <citation type="submission" date="2006-10" db="EMBL/GenBank/DDBJ databases">
        <title>Complete sequence of Methanosaeta thermophila PT.</title>
        <authorList>
            <consortium name="US DOE Joint Genome Institute"/>
            <person name="Copeland A."/>
            <person name="Lucas S."/>
            <person name="Lapidus A."/>
            <person name="Barry K."/>
            <person name="Detter J.C."/>
            <person name="Glavina del Rio T."/>
            <person name="Hammon N."/>
            <person name="Israni S."/>
            <person name="Pitluck S."/>
            <person name="Chain P."/>
            <person name="Malfatti S."/>
            <person name="Shin M."/>
            <person name="Vergez L."/>
            <person name="Schmutz J."/>
            <person name="Larimer F."/>
            <person name="Land M."/>
            <person name="Hauser L."/>
            <person name="Kyrpides N."/>
            <person name="Kim E."/>
            <person name="Smith K.S."/>
            <person name="Ingram-Smith C."/>
            <person name="Richardson P."/>
        </authorList>
    </citation>
    <scope>NUCLEOTIDE SEQUENCE [LARGE SCALE GENOMIC DNA]</scope>
    <source>
        <strain evidence="10">DSM 6194 / JCM 14653 / NBRC 101360 / PT</strain>
    </source>
</reference>
<evidence type="ECO:0000256" key="1">
    <source>
        <dbReference type="ARBA" id="ARBA00004651"/>
    </source>
</evidence>
<keyword evidence="4 7" id="KW-0812">Transmembrane</keyword>
<feature type="transmembrane region" description="Helical" evidence="7">
    <location>
        <begin position="278"/>
        <end position="297"/>
    </location>
</feature>
<feature type="transmembrane region" description="Helical" evidence="7">
    <location>
        <begin position="386"/>
        <end position="408"/>
    </location>
</feature>
<evidence type="ECO:0000256" key="7">
    <source>
        <dbReference type="SAM" id="Phobius"/>
    </source>
</evidence>
<evidence type="ECO:0000256" key="2">
    <source>
        <dbReference type="ARBA" id="ARBA00022448"/>
    </source>
</evidence>
<dbReference type="PANTHER" id="PTHR43302">
    <property type="entry name" value="TRANSPORTER ARSB-RELATED"/>
    <property type="match status" value="1"/>
</dbReference>
<dbReference type="GO" id="GO:0016020">
    <property type="term" value="C:membrane"/>
    <property type="evidence" value="ECO:0007669"/>
    <property type="project" value="UniProtKB-SubCell"/>
</dbReference>
<dbReference type="Proteomes" id="UP000000674">
    <property type="component" value="Chromosome"/>
</dbReference>
<feature type="transmembrane region" description="Helical" evidence="7">
    <location>
        <begin position="173"/>
        <end position="192"/>
    </location>
</feature>
<protein>
    <submittedName>
        <fullName evidence="9">Transporter, YbiR family</fullName>
    </submittedName>
</protein>
<feature type="transmembrane region" description="Helical" evidence="7">
    <location>
        <begin position="27"/>
        <end position="44"/>
    </location>
</feature>
<evidence type="ECO:0000313" key="10">
    <source>
        <dbReference type="Proteomes" id="UP000000674"/>
    </source>
</evidence>
<evidence type="ECO:0000256" key="5">
    <source>
        <dbReference type="ARBA" id="ARBA00022989"/>
    </source>
</evidence>
<keyword evidence="5 7" id="KW-1133">Transmembrane helix</keyword>
<dbReference type="KEGG" id="mtp:Mthe_1347"/>
<evidence type="ECO:0000256" key="6">
    <source>
        <dbReference type="ARBA" id="ARBA00023136"/>
    </source>
</evidence>
<sequence>MISTLILLLVLVLIAFRQVGGIRLKIWQIMTGGAIAAVALGEISPVDAIRSINADVMIFLAGMFVVGEAMRQSGYLFYLTNRLFGRADSTDELLIMLLFGMGMLSAFLMNDTIAIIGTPVVLYLSRLHRVAPALMLLSLAFAVTIGSAMSPIGNPQNLLIAIDGGLDNPFADFFGNLFIPTCINLFIVYLLMKAFYRNEFRRLDQIHVSCSLSDENLARVCRISLATIVVLILLKIVAVMLGAGESFRLTYIAVAAALPVITLSNRRWEMLRGIDWETLIFFASMFVLMEAVWRSGFIQESLSLESDGIASVSMVLGLSVTLSQLVSNVPFVALYLPVLDQIGATAQTMVALAAGSTIAGNLSVLGAASNVIIIQNAEKDGATITFLEFVKAGIPLTAANLAVYWLFLEIWPAL</sequence>
<dbReference type="GeneID" id="4462843"/>
<dbReference type="EMBL" id="CP000477">
    <property type="protein sequence ID" value="ABK15122.1"/>
    <property type="molecule type" value="Genomic_DNA"/>
</dbReference>
<evidence type="ECO:0000313" key="9">
    <source>
        <dbReference type="EMBL" id="ABK15122.1"/>
    </source>
</evidence>
<gene>
    <name evidence="9" type="ordered locus">Mthe_1347</name>
</gene>
<dbReference type="InterPro" id="IPR004680">
    <property type="entry name" value="Cit_transptr-like_dom"/>
</dbReference>
<feature type="transmembrane region" description="Helical" evidence="7">
    <location>
        <begin position="134"/>
        <end position="153"/>
    </location>
</feature>
<comment type="subcellular location">
    <subcellularLocation>
        <location evidence="1">Cell membrane</location>
        <topology evidence="1">Multi-pass membrane protein</topology>
    </subcellularLocation>
</comment>
<accession>A0B8U8</accession>
<proteinExistence type="predicted"/>
<feature type="transmembrane region" description="Helical" evidence="7">
    <location>
        <begin position="223"/>
        <end position="243"/>
    </location>
</feature>
<feature type="domain" description="Citrate transporter-like" evidence="8">
    <location>
        <begin position="12"/>
        <end position="347"/>
    </location>
</feature>